<proteinExistence type="predicted"/>
<dbReference type="GO" id="GO:0004519">
    <property type="term" value="F:endonuclease activity"/>
    <property type="evidence" value="ECO:0007669"/>
    <property type="project" value="UniProtKB-KW"/>
</dbReference>
<dbReference type="CDD" id="cd00221">
    <property type="entry name" value="Vsr"/>
    <property type="match status" value="1"/>
</dbReference>
<dbReference type="EMBL" id="UINC01176147">
    <property type="protein sequence ID" value="SVD83140.1"/>
    <property type="molecule type" value="Genomic_DNA"/>
</dbReference>
<reference evidence="6" key="1">
    <citation type="submission" date="2018-05" db="EMBL/GenBank/DDBJ databases">
        <authorList>
            <person name="Lanie J.A."/>
            <person name="Ng W.-L."/>
            <person name="Kazmierczak K.M."/>
            <person name="Andrzejewski T.M."/>
            <person name="Davidsen T.M."/>
            <person name="Wayne K.J."/>
            <person name="Tettelin H."/>
            <person name="Glass J.I."/>
            <person name="Rusch D."/>
            <person name="Podicherti R."/>
            <person name="Tsui H.-C.T."/>
            <person name="Winkler M.E."/>
        </authorList>
    </citation>
    <scope>NUCLEOTIDE SEQUENCE</scope>
</reference>
<dbReference type="GO" id="GO:0006298">
    <property type="term" value="P:mismatch repair"/>
    <property type="evidence" value="ECO:0007669"/>
    <property type="project" value="InterPro"/>
</dbReference>
<name>A0A382YJ77_9ZZZZ</name>
<dbReference type="AlphaFoldDB" id="A0A382YJ77"/>
<evidence type="ECO:0000313" key="6">
    <source>
        <dbReference type="EMBL" id="SVD83140.1"/>
    </source>
</evidence>
<keyword evidence="4" id="KW-0378">Hydrolase</keyword>
<keyword evidence="2" id="KW-0255">Endonuclease</keyword>
<dbReference type="SUPFAM" id="SSF52980">
    <property type="entry name" value="Restriction endonuclease-like"/>
    <property type="match status" value="1"/>
</dbReference>
<dbReference type="GO" id="GO:0016787">
    <property type="term" value="F:hydrolase activity"/>
    <property type="evidence" value="ECO:0007669"/>
    <property type="project" value="UniProtKB-KW"/>
</dbReference>
<dbReference type="InterPro" id="IPR004603">
    <property type="entry name" value="DNA_mismatch_endonuc_vsr"/>
</dbReference>
<evidence type="ECO:0000256" key="5">
    <source>
        <dbReference type="ARBA" id="ARBA00023204"/>
    </source>
</evidence>
<dbReference type="Pfam" id="PF03852">
    <property type="entry name" value="Vsr"/>
    <property type="match status" value="1"/>
</dbReference>
<dbReference type="Gene3D" id="3.40.960.10">
    <property type="entry name" value="VSR Endonuclease"/>
    <property type="match status" value="1"/>
</dbReference>
<dbReference type="NCBIfam" id="TIGR00632">
    <property type="entry name" value="vsr"/>
    <property type="match status" value="1"/>
</dbReference>
<keyword evidence="5" id="KW-0234">DNA repair</keyword>
<evidence type="ECO:0000256" key="3">
    <source>
        <dbReference type="ARBA" id="ARBA00022763"/>
    </source>
</evidence>
<gene>
    <name evidence="6" type="ORF">METZ01_LOCUS435994</name>
</gene>
<sequence>MKRMPRRNTGPEVRVRSALHRLGLRYRVDYRGLPGTPDIAFTRARIALFVDGCFWHRCPDHGVTPKANREWWIDKLQATVDRDRRKDSELEAAGWLPVHVWEHEDPDRVARHVAELWRTRTGR</sequence>
<evidence type="ECO:0000256" key="4">
    <source>
        <dbReference type="ARBA" id="ARBA00022801"/>
    </source>
</evidence>
<protein>
    <recommendedName>
        <fullName evidence="7">DUF559 domain-containing protein</fullName>
    </recommendedName>
</protein>
<organism evidence="6">
    <name type="scientific">marine metagenome</name>
    <dbReference type="NCBI Taxonomy" id="408172"/>
    <lineage>
        <taxon>unclassified sequences</taxon>
        <taxon>metagenomes</taxon>
        <taxon>ecological metagenomes</taxon>
    </lineage>
</organism>
<dbReference type="InterPro" id="IPR011335">
    <property type="entry name" value="Restrct_endonuc-II-like"/>
</dbReference>
<evidence type="ECO:0000256" key="1">
    <source>
        <dbReference type="ARBA" id="ARBA00022722"/>
    </source>
</evidence>
<accession>A0A382YJ77</accession>
<keyword evidence="1" id="KW-0540">Nuclease</keyword>
<evidence type="ECO:0008006" key="7">
    <source>
        <dbReference type="Google" id="ProtNLM"/>
    </source>
</evidence>
<keyword evidence="3" id="KW-0227">DNA damage</keyword>
<evidence type="ECO:0000256" key="2">
    <source>
        <dbReference type="ARBA" id="ARBA00022759"/>
    </source>
</evidence>